<proteinExistence type="predicted"/>
<dbReference type="PATRIC" id="fig|1367477.3.peg.2519"/>
<name>U5LCY6_9BACI</name>
<dbReference type="STRING" id="1367477.N288_12865"/>
<dbReference type="AlphaFoldDB" id="U5LCY6"/>
<dbReference type="Proteomes" id="UP000017805">
    <property type="component" value="Chromosome"/>
</dbReference>
<gene>
    <name evidence="1" type="ORF">N288_12865</name>
</gene>
<accession>U5LCY6</accession>
<keyword evidence="2" id="KW-1185">Reference proteome</keyword>
<organism evidence="1 2">
    <name type="scientific">Bacillus infantis NRRL B-14911</name>
    <dbReference type="NCBI Taxonomy" id="1367477"/>
    <lineage>
        <taxon>Bacteria</taxon>
        <taxon>Bacillati</taxon>
        <taxon>Bacillota</taxon>
        <taxon>Bacilli</taxon>
        <taxon>Bacillales</taxon>
        <taxon>Bacillaceae</taxon>
        <taxon>Bacillus</taxon>
    </lineage>
</organism>
<sequence>MDVTEKEFFWFPMFQRGHYIYTHAVKIGTCDLHFTFGQETYWLYQLNKKLNRKLQQYILTIKRK</sequence>
<dbReference type="KEGG" id="bif:N288_12865"/>
<evidence type="ECO:0000313" key="1">
    <source>
        <dbReference type="EMBL" id="AGX04477.1"/>
    </source>
</evidence>
<evidence type="ECO:0000313" key="2">
    <source>
        <dbReference type="Proteomes" id="UP000017805"/>
    </source>
</evidence>
<protein>
    <submittedName>
        <fullName evidence="1">Uncharacterized protein</fullName>
    </submittedName>
</protein>
<reference evidence="1 2" key="1">
    <citation type="submission" date="2013-07" db="EMBL/GenBank/DDBJ databases">
        <title>Complete genome sequence of Bacillus infantis NRRL B-14911 that has potential to induce cardiac disease by antigenic mimicry.</title>
        <authorList>
            <person name="Massilamany C."/>
            <person name="Smith T.P.L."/>
            <person name="Loy J.D."/>
            <person name="Barletta R."/>
            <person name="Reddy J."/>
        </authorList>
    </citation>
    <scope>NUCLEOTIDE SEQUENCE [LARGE SCALE GENOMIC DNA]</scope>
    <source>
        <strain evidence="1 2">NRRL B-14911</strain>
    </source>
</reference>
<dbReference type="EMBL" id="CP006643">
    <property type="protein sequence ID" value="AGX04477.1"/>
    <property type="molecule type" value="Genomic_DNA"/>
</dbReference>
<dbReference type="HOGENOM" id="CLU_2858357_0_0_9"/>